<reference evidence="9 10" key="1">
    <citation type="journal article" date="2013" name="PLoS ONE">
        <title>Genomic analysis of Melioribacter roseus, facultatively anaerobic organotrophic bacterium representing a novel deep lineage within Bacteriodetes/Chlorobi group.</title>
        <authorList>
            <person name="Kadnikov V.V."/>
            <person name="Mardanov A.V."/>
            <person name="Podosokorskaya O.A."/>
            <person name="Gavrilov S.N."/>
            <person name="Kublanov I.V."/>
            <person name="Beletsky A.V."/>
            <person name="Bonch-Osmolovskaya E.A."/>
            <person name="Ravin N.V."/>
        </authorList>
    </citation>
    <scope>NUCLEOTIDE SEQUENCE [LARGE SCALE GENOMIC DNA]</scope>
    <source>
        <strain evidence="10">JCM 17771 / P3M-2</strain>
    </source>
</reference>
<dbReference type="InterPro" id="IPR051472">
    <property type="entry name" value="T3SS_Stator/FliH"/>
</dbReference>
<evidence type="ECO:0000256" key="3">
    <source>
        <dbReference type="ARBA" id="ARBA00016507"/>
    </source>
</evidence>
<evidence type="ECO:0000256" key="7">
    <source>
        <dbReference type="ARBA" id="ARBA00023225"/>
    </source>
</evidence>
<sequence length="207" mass="23855">MSNVLKINAGKAKPTVKVSSKTQVVEEVNTFETGRQRIEEAYNKGFEEGRKKARMEIEKDYSEKLFQKYEEIYHVLTAYEQKMEEYETAFELLVVNTAVEIARKIVRREVETESLINDNLKNAISKIIGANEVIIKLNPEDKDELNEFSKSLLNNSSFNKIKFEADERIEKGGCLVETEIGNVDARISSQLEEIRLKLEESINKKNQ</sequence>
<keyword evidence="5" id="KW-1005">Bacterial flagellum biogenesis</keyword>
<protein>
    <recommendedName>
        <fullName evidence="3">Flagellar assembly protein FliH</fullName>
    </recommendedName>
</protein>
<dbReference type="SUPFAM" id="SSF160527">
    <property type="entry name" value="V-type ATPase subunit E-like"/>
    <property type="match status" value="1"/>
</dbReference>
<evidence type="ECO:0000313" key="10">
    <source>
        <dbReference type="Proteomes" id="UP000009011"/>
    </source>
</evidence>
<accession>I7A650</accession>
<proteinExistence type="inferred from homology"/>
<evidence type="ECO:0000259" key="8">
    <source>
        <dbReference type="Pfam" id="PF02108"/>
    </source>
</evidence>
<evidence type="ECO:0000256" key="4">
    <source>
        <dbReference type="ARBA" id="ARBA00022448"/>
    </source>
</evidence>
<keyword evidence="9" id="KW-0966">Cell projection</keyword>
<keyword evidence="9" id="KW-0282">Flagellum</keyword>
<name>I7A650_MELRP</name>
<keyword evidence="6" id="KW-0653">Protein transport</keyword>
<keyword evidence="4" id="KW-0813">Transport</keyword>
<dbReference type="Proteomes" id="UP000009011">
    <property type="component" value="Chromosome"/>
</dbReference>
<evidence type="ECO:0000256" key="5">
    <source>
        <dbReference type="ARBA" id="ARBA00022795"/>
    </source>
</evidence>
<organism evidence="9 10">
    <name type="scientific">Melioribacter roseus (strain DSM 23840 / JCM 17771 / VKM B-2668 / P3M-2)</name>
    <dbReference type="NCBI Taxonomy" id="1191523"/>
    <lineage>
        <taxon>Bacteria</taxon>
        <taxon>Pseudomonadati</taxon>
        <taxon>Ignavibacteriota</taxon>
        <taxon>Ignavibacteria</taxon>
        <taxon>Ignavibacteriales</taxon>
        <taxon>Melioribacteraceae</taxon>
        <taxon>Melioribacter</taxon>
    </lineage>
</organism>
<dbReference type="PANTHER" id="PTHR34982:SF1">
    <property type="entry name" value="FLAGELLAR ASSEMBLY PROTEIN FLIH"/>
    <property type="match status" value="1"/>
</dbReference>
<dbReference type="GO" id="GO:0015031">
    <property type="term" value="P:protein transport"/>
    <property type="evidence" value="ECO:0007669"/>
    <property type="project" value="UniProtKB-KW"/>
</dbReference>
<dbReference type="GO" id="GO:0005829">
    <property type="term" value="C:cytosol"/>
    <property type="evidence" value="ECO:0007669"/>
    <property type="project" value="TreeGrafter"/>
</dbReference>
<dbReference type="EMBL" id="CP003557">
    <property type="protein sequence ID" value="AFN75361.1"/>
    <property type="molecule type" value="Genomic_DNA"/>
</dbReference>
<dbReference type="PANTHER" id="PTHR34982">
    <property type="entry name" value="YOP PROTEINS TRANSLOCATION PROTEIN L"/>
    <property type="match status" value="1"/>
</dbReference>
<keyword evidence="9" id="KW-0969">Cilium</keyword>
<evidence type="ECO:0000256" key="6">
    <source>
        <dbReference type="ARBA" id="ARBA00022927"/>
    </source>
</evidence>
<dbReference type="RefSeq" id="WP_014856793.1">
    <property type="nucleotide sequence ID" value="NC_018178.1"/>
</dbReference>
<evidence type="ECO:0000256" key="2">
    <source>
        <dbReference type="ARBA" id="ARBA00006602"/>
    </source>
</evidence>
<dbReference type="KEGG" id="mro:MROS_2131"/>
<dbReference type="AlphaFoldDB" id="I7A650"/>
<dbReference type="HOGENOM" id="CLU_1314010_0_0_10"/>
<dbReference type="eggNOG" id="COG1317">
    <property type="taxonomic scope" value="Bacteria"/>
</dbReference>
<evidence type="ECO:0000256" key="1">
    <source>
        <dbReference type="ARBA" id="ARBA00003041"/>
    </source>
</evidence>
<dbReference type="OrthoDB" id="306494at2"/>
<dbReference type="GO" id="GO:0044781">
    <property type="term" value="P:bacterial-type flagellum organization"/>
    <property type="evidence" value="ECO:0007669"/>
    <property type="project" value="UniProtKB-KW"/>
</dbReference>
<dbReference type="Pfam" id="PF02108">
    <property type="entry name" value="FliH"/>
    <property type="match status" value="1"/>
</dbReference>
<comment type="similarity">
    <text evidence="2">Belongs to the FliH family.</text>
</comment>
<gene>
    <name evidence="9" type="ordered locus">MROS_2131</name>
</gene>
<keyword evidence="10" id="KW-1185">Reference proteome</keyword>
<comment type="function">
    <text evidence="1">Needed for flagellar regrowth and assembly.</text>
</comment>
<evidence type="ECO:0000313" key="9">
    <source>
        <dbReference type="EMBL" id="AFN75361.1"/>
    </source>
</evidence>
<feature type="domain" description="Flagellar assembly protein FliH/Type III secretion system HrpE" evidence="8">
    <location>
        <begin position="70"/>
        <end position="194"/>
    </location>
</feature>
<keyword evidence="7" id="KW-1006">Bacterial flagellum protein export</keyword>
<dbReference type="STRING" id="1191523.MROS_2131"/>
<dbReference type="InterPro" id="IPR018035">
    <property type="entry name" value="Flagellar_FliH/T3SS_HrpE"/>
</dbReference>